<dbReference type="PANTHER" id="PTHR30106">
    <property type="entry name" value="INNER MEMBRANE PROTEIN YEIH-RELATED"/>
    <property type="match status" value="1"/>
</dbReference>
<dbReference type="GeneID" id="68849203"/>
<dbReference type="PANTHER" id="PTHR30106:SF2">
    <property type="entry name" value="UPF0324 INNER MEMBRANE PROTEIN YEIH"/>
    <property type="match status" value="1"/>
</dbReference>
<feature type="transmembrane region" description="Helical" evidence="7">
    <location>
        <begin position="196"/>
        <end position="219"/>
    </location>
</feature>
<dbReference type="Proteomes" id="UP000004848">
    <property type="component" value="Unassembled WGS sequence"/>
</dbReference>
<evidence type="ECO:0000256" key="2">
    <source>
        <dbReference type="ARBA" id="ARBA00007977"/>
    </source>
</evidence>
<keyword evidence="4 7" id="KW-0812">Transmembrane</keyword>
<keyword evidence="3" id="KW-1003">Cell membrane</keyword>
<name>A0P178_ROSAI</name>
<accession>A0P178</accession>
<organism evidence="8 9">
    <name type="scientific">Roseibium aggregatum (strain ATCC 25650 / DSM 13394 / JCM 20685 / NBRC 16684 / NCIMB 2208 / IAM 12614 / B1)</name>
    <name type="common">Stappia aggregata</name>
    <dbReference type="NCBI Taxonomy" id="384765"/>
    <lineage>
        <taxon>Bacteria</taxon>
        <taxon>Pseudomonadati</taxon>
        <taxon>Pseudomonadota</taxon>
        <taxon>Alphaproteobacteria</taxon>
        <taxon>Hyphomicrobiales</taxon>
        <taxon>Stappiaceae</taxon>
        <taxon>Roseibium</taxon>
    </lineage>
</organism>
<feature type="transmembrane region" description="Helical" evidence="7">
    <location>
        <begin position="126"/>
        <end position="148"/>
    </location>
</feature>
<dbReference type="InterPro" id="IPR018383">
    <property type="entry name" value="UPF0324_pro"/>
</dbReference>
<dbReference type="Pfam" id="PF03601">
    <property type="entry name" value="Cons_hypoth698"/>
    <property type="match status" value="1"/>
</dbReference>
<evidence type="ECO:0000313" key="9">
    <source>
        <dbReference type="Proteomes" id="UP000004848"/>
    </source>
</evidence>
<evidence type="ECO:0000256" key="6">
    <source>
        <dbReference type="ARBA" id="ARBA00023136"/>
    </source>
</evidence>
<comment type="subcellular location">
    <subcellularLocation>
        <location evidence="1">Cell membrane</location>
        <topology evidence="1">Multi-pass membrane protein</topology>
    </subcellularLocation>
</comment>
<dbReference type="AlphaFoldDB" id="A0P178"/>
<evidence type="ECO:0000256" key="5">
    <source>
        <dbReference type="ARBA" id="ARBA00022989"/>
    </source>
</evidence>
<keyword evidence="6 7" id="KW-0472">Membrane</keyword>
<evidence type="ECO:0000313" key="8">
    <source>
        <dbReference type="EMBL" id="EAV41263.1"/>
    </source>
</evidence>
<sequence length="237" mass="24749">MNREALFRVLPGFFLCLALGGLAYGVSVAGNRLTGQRYFELFTCAIVLGIGVRSSFDLPAFWSGGIRFAAVTILEIAVFLLGFSLDFSVFSGNSLVFVGCILGFVTVMVILSFTICRAIGLPEHLAVLVACGNSICGNAAIAAVAPAVRACNEDVVAAITFSSILGVLVVVFLPLLEPAFGLNAVQFGTFAGLTVYAVPQVVAATAPVSMASAHMGTAVKLVRVLMLMPAVCLPRCF</sequence>
<dbReference type="RefSeq" id="WP_006938884.1">
    <property type="nucleotide sequence ID" value="NZ_AAUW01000022.1"/>
</dbReference>
<evidence type="ECO:0000256" key="1">
    <source>
        <dbReference type="ARBA" id="ARBA00004651"/>
    </source>
</evidence>
<comment type="similarity">
    <text evidence="2">Belongs to the UPF0324 family.</text>
</comment>
<feature type="transmembrane region" description="Helical" evidence="7">
    <location>
        <begin position="6"/>
        <end position="26"/>
    </location>
</feature>
<evidence type="ECO:0000256" key="7">
    <source>
        <dbReference type="SAM" id="Phobius"/>
    </source>
</evidence>
<feature type="transmembrane region" description="Helical" evidence="7">
    <location>
        <begin position="62"/>
        <end position="83"/>
    </location>
</feature>
<protein>
    <recommendedName>
        <fullName evidence="10">Sulfate exporter family transporter</fullName>
    </recommendedName>
</protein>
<comment type="caution">
    <text evidence="8">The sequence shown here is derived from an EMBL/GenBank/DDBJ whole genome shotgun (WGS) entry which is preliminary data.</text>
</comment>
<evidence type="ECO:0000256" key="4">
    <source>
        <dbReference type="ARBA" id="ARBA00022692"/>
    </source>
</evidence>
<evidence type="ECO:0000256" key="3">
    <source>
        <dbReference type="ARBA" id="ARBA00022475"/>
    </source>
</evidence>
<feature type="transmembrane region" description="Helical" evidence="7">
    <location>
        <begin position="95"/>
        <end position="120"/>
    </location>
</feature>
<gene>
    <name evidence="8" type="ORF">SIAM614_29291</name>
</gene>
<dbReference type="GO" id="GO:0005886">
    <property type="term" value="C:plasma membrane"/>
    <property type="evidence" value="ECO:0007669"/>
    <property type="project" value="UniProtKB-SubCell"/>
</dbReference>
<evidence type="ECO:0008006" key="10">
    <source>
        <dbReference type="Google" id="ProtNLM"/>
    </source>
</evidence>
<dbReference type="eggNOG" id="COG2855">
    <property type="taxonomic scope" value="Bacteria"/>
</dbReference>
<dbReference type="EMBL" id="AAUW01000022">
    <property type="protein sequence ID" value="EAV41263.1"/>
    <property type="molecule type" value="Genomic_DNA"/>
</dbReference>
<dbReference type="OrthoDB" id="5393513at2"/>
<keyword evidence="5 7" id="KW-1133">Transmembrane helix</keyword>
<reference evidence="8 9" key="1">
    <citation type="submission" date="2006-05" db="EMBL/GenBank/DDBJ databases">
        <authorList>
            <person name="King G."/>
            <person name="Ferriera S."/>
            <person name="Johnson J."/>
            <person name="Kravitz S."/>
            <person name="Beeson K."/>
            <person name="Sutton G."/>
            <person name="Rogers Y.-H."/>
            <person name="Friedman R."/>
            <person name="Frazier M."/>
            <person name="Venter J.C."/>
        </authorList>
    </citation>
    <scope>NUCLEOTIDE SEQUENCE [LARGE SCALE GENOMIC DNA]</scope>
    <source>
        <strain evidence="9">ATCC 25650 / DSM 13394 / JCM 20685 / NBRC 16684 / NCIMB 2208 / IAM 12614 / B1</strain>
    </source>
</reference>
<proteinExistence type="inferred from homology"/>
<feature type="transmembrane region" description="Helical" evidence="7">
    <location>
        <begin position="155"/>
        <end position="176"/>
    </location>
</feature>